<keyword evidence="6" id="KW-0520">NAD</keyword>
<dbReference type="GO" id="GO:0005829">
    <property type="term" value="C:cytosol"/>
    <property type="evidence" value="ECO:0007669"/>
    <property type="project" value="TreeGrafter"/>
</dbReference>
<evidence type="ECO:0000256" key="1">
    <source>
        <dbReference type="ARBA" id="ARBA00006382"/>
    </source>
</evidence>
<feature type="active site" description="Proton donor" evidence="5">
    <location>
        <position position="174"/>
    </location>
</feature>
<evidence type="ECO:0000256" key="7">
    <source>
        <dbReference type="PIRSR" id="PIRSR000185-3"/>
    </source>
</evidence>
<feature type="binding site" evidence="6">
    <location>
        <position position="162"/>
    </location>
    <ligand>
        <name>substrate</name>
    </ligand>
</feature>
<dbReference type="FunFam" id="1.10.285.10:FF:000001">
    <property type="entry name" value="Glutamate dehydrogenase"/>
    <property type="match status" value="1"/>
</dbReference>
<feature type="binding site" evidence="6">
    <location>
        <position position="427"/>
    </location>
    <ligand>
        <name>substrate</name>
    </ligand>
</feature>
<gene>
    <name evidence="10" type="ORF">OS493_026605</name>
</gene>
<dbReference type="Gene3D" id="3.40.50.10860">
    <property type="entry name" value="Leucine Dehydrogenase, chain A, domain 1"/>
    <property type="match status" value="1"/>
</dbReference>
<evidence type="ECO:0000313" key="11">
    <source>
        <dbReference type="Proteomes" id="UP001163046"/>
    </source>
</evidence>
<dbReference type="InterPro" id="IPR014362">
    <property type="entry name" value="Glu_DH"/>
</dbReference>
<dbReference type="FunFam" id="3.40.50.10860:FF:000002">
    <property type="entry name" value="Glutamate dehydrogenase"/>
    <property type="match status" value="1"/>
</dbReference>
<evidence type="ECO:0000256" key="5">
    <source>
        <dbReference type="PIRSR" id="PIRSR000185-1"/>
    </source>
</evidence>
<accession>A0A9X0CD65</accession>
<dbReference type="SUPFAM" id="SSF51735">
    <property type="entry name" value="NAD(P)-binding Rossmann-fold domains"/>
    <property type="match status" value="1"/>
</dbReference>
<dbReference type="PIRSF" id="PIRSF000185">
    <property type="entry name" value="Glu_DH"/>
    <property type="match status" value="1"/>
</dbReference>
<feature type="binding site" evidence="6">
    <location>
        <position position="159"/>
    </location>
    <ligand>
        <name>substrate</name>
    </ligand>
</feature>
<dbReference type="OrthoDB" id="6718861at2759"/>
<dbReference type="GO" id="GO:0000166">
    <property type="term" value="F:nucleotide binding"/>
    <property type="evidence" value="ECO:0007669"/>
    <property type="project" value="UniProtKB-KW"/>
</dbReference>
<keyword evidence="11" id="KW-1185">Reference proteome</keyword>
<dbReference type="InterPro" id="IPR033922">
    <property type="entry name" value="NAD_bind_Glu_DH"/>
</dbReference>
<dbReference type="InterPro" id="IPR036291">
    <property type="entry name" value="NAD(P)-bd_dom_sf"/>
</dbReference>
<dbReference type="Gene3D" id="1.10.285.10">
    <property type="entry name" value="Glutamate Dehydrogenase, chain A, domain 3"/>
    <property type="match status" value="2"/>
</dbReference>
<dbReference type="PANTHER" id="PTHR43571">
    <property type="entry name" value="NADP-SPECIFIC GLUTAMATE DEHYDROGENASE 1-RELATED"/>
    <property type="match status" value="1"/>
</dbReference>
<evidence type="ECO:0000313" key="10">
    <source>
        <dbReference type="EMBL" id="KAJ7327727.1"/>
    </source>
</evidence>
<evidence type="ECO:0000256" key="6">
    <source>
        <dbReference type="PIRSR" id="PIRSR000185-2"/>
    </source>
</evidence>
<sequence>MFLRSIASRFSIQRGSLLLRRVPVRCASGVHQTQAIVENGDTSGEGNMKFKSLDDFIGHVVKKNPGEHEFHQAVHEVISSLWDYLQVNNELLNSNILERIVEPERVVIFRVPWRDDNGEVHVNRGFRVEFNSAIGPYKGGLRFHPSVNLGILKFLGFEQVFKNSLTTLPLGGGKGGSDFDPKGKSDNEVMNFCQSFMSELQRHIGPNTDVPAGDIGVGGREIGYLFGQYKKIRNEFTGVLTGKSFSFGGSMLRPEATGYGLVYFTVEMLSTRGETFRGKTVTVSGSGNVAQFAAEKVLHLGGKVVTLSDSEGTLYDNAGLDKEKIEYVKWLKNVKRGRISEFVERFPDAKFFAGKRPWFVNCDVALPCATQNEVSKEDAEMLIRDGCYCVAEGANMPSAPEAIEVFQEHKILYGPGKASNAGGVAVSGLEMSQNSLRSAWTREGVDERLHDIMESIHNTCVKYGTSKDGSYIDYVKGANVGGFIKVAQSMLEQGIV</sequence>
<dbReference type="Pfam" id="PF02812">
    <property type="entry name" value="ELFV_dehydrog_N"/>
    <property type="match status" value="1"/>
</dbReference>
<comment type="subunit">
    <text evidence="2">Homohexamer.</text>
</comment>
<evidence type="ECO:0000256" key="8">
    <source>
        <dbReference type="RuleBase" id="RU004417"/>
    </source>
</evidence>
<dbReference type="InterPro" id="IPR050724">
    <property type="entry name" value="Glu_Leu_Phe_Val_DH"/>
</dbReference>
<feature type="domain" description="Glutamate/phenylalanine/leucine/valine/L-tryptophan dehydrogenase C-terminal" evidence="9">
    <location>
        <begin position="250"/>
        <end position="494"/>
    </location>
</feature>
<dbReference type="InterPro" id="IPR006095">
    <property type="entry name" value="Glu/Leu/Phe/Val/Trp_DH"/>
</dbReference>
<dbReference type="InterPro" id="IPR006097">
    <property type="entry name" value="Glu/Leu/Phe/Val/Trp_DH_dimer"/>
</dbReference>
<comment type="similarity">
    <text evidence="1 4 8">Belongs to the Glu/Leu/Phe/Val dehydrogenases family.</text>
</comment>
<evidence type="ECO:0000256" key="2">
    <source>
        <dbReference type="ARBA" id="ARBA00011643"/>
    </source>
</evidence>
<dbReference type="EMBL" id="MU827800">
    <property type="protein sequence ID" value="KAJ7327727.1"/>
    <property type="molecule type" value="Genomic_DNA"/>
</dbReference>
<feature type="binding site" evidence="6">
    <location>
        <position position="213"/>
    </location>
    <ligand>
        <name>substrate</name>
    </ligand>
</feature>
<dbReference type="AlphaFoldDB" id="A0A9X0CD65"/>
<feature type="site" description="Important for catalysis" evidence="7">
    <location>
        <position position="214"/>
    </location>
</feature>
<dbReference type="SUPFAM" id="SSF53223">
    <property type="entry name" value="Aminoacid dehydrogenase-like, N-terminal domain"/>
    <property type="match status" value="1"/>
</dbReference>
<feature type="binding site" evidence="6">
    <location>
        <position position="288"/>
    </location>
    <ligand>
        <name>NAD(+)</name>
        <dbReference type="ChEBI" id="CHEBI:57540"/>
    </ligand>
</feature>
<dbReference type="InterPro" id="IPR006096">
    <property type="entry name" value="Glu/Leu/Phe/Val/Trp_DH_C"/>
</dbReference>
<organism evidence="10 11">
    <name type="scientific">Desmophyllum pertusum</name>
    <dbReference type="NCBI Taxonomy" id="174260"/>
    <lineage>
        <taxon>Eukaryota</taxon>
        <taxon>Metazoa</taxon>
        <taxon>Cnidaria</taxon>
        <taxon>Anthozoa</taxon>
        <taxon>Hexacorallia</taxon>
        <taxon>Scleractinia</taxon>
        <taxon>Caryophylliina</taxon>
        <taxon>Caryophylliidae</taxon>
        <taxon>Desmophyllum</taxon>
    </lineage>
</organism>
<dbReference type="Gene3D" id="3.40.50.720">
    <property type="entry name" value="NAD(P)-binding Rossmann-like Domain"/>
    <property type="match status" value="1"/>
</dbReference>
<dbReference type="GO" id="GO:0006537">
    <property type="term" value="P:glutamate biosynthetic process"/>
    <property type="evidence" value="ECO:0007669"/>
    <property type="project" value="TreeGrafter"/>
</dbReference>
<dbReference type="GO" id="GO:0004354">
    <property type="term" value="F:glutamate dehydrogenase (NADP+) activity"/>
    <property type="evidence" value="ECO:0007669"/>
    <property type="project" value="TreeGrafter"/>
</dbReference>
<proteinExistence type="inferred from homology"/>
<comment type="caution">
    <text evidence="10">The sequence shown here is derived from an EMBL/GenBank/DDBJ whole genome shotgun (WGS) entry which is preliminary data.</text>
</comment>
<feature type="binding site" evidence="6">
    <location>
        <position position="257"/>
    </location>
    <ligand>
        <name>NAD(+)</name>
        <dbReference type="ChEBI" id="CHEBI:57540"/>
    </ligand>
</feature>
<feature type="binding site" evidence="6">
    <location>
        <position position="138"/>
    </location>
    <ligand>
        <name>substrate</name>
    </ligand>
</feature>
<dbReference type="PANTHER" id="PTHR43571:SF1">
    <property type="entry name" value="NADP-SPECIFIC GLUTAMATE DEHYDROGENASE 1-RELATED"/>
    <property type="match status" value="1"/>
</dbReference>
<protein>
    <recommendedName>
        <fullName evidence="4">Glutamate dehydrogenase</fullName>
    </recommendedName>
</protein>
<keyword evidence="6" id="KW-0547">Nucleotide-binding</keyword>
<dbReference type="Pfam" id="PF00208">
    <property type="entry name" value="ELFV_dehydrog"/>
    <property type="match status" value="1"/>
</dbReference>
<dbReference type="PROSITE" id="PS00074">
    <property type="entry name" value="GLFV_DEHYDROGENASE"/>
    <property type="match status" value="1"/>
</dbReference>
<evidence type="ECO:0000256" key="3">
    <source>
        <dbReference type="ARBA" id="ARBA00023002"/>
    </source>
</evidence>
<dbReference type="InterPro" id="IPR046346">
    <property type="entry name" value="Aminoacid_DH-like_N_sf"/>
</dbReference>
<dbReference type="Proteomes" id="UP001163046">
    <property type="component" value="Unassembled WGS sequence"/>
</dbReference>
<dbReference type="CDD" id="cd05313">
    <property type="entry name" value="NAD_bind_2_Glu_DH"/>
    <property type="match status" value="1"/>
</dbReference>
<dbReference type="NCBIfam" id="NF006929">
    <property type="entry name" value="PRK09414.1"/>
    <property type="match status" value="1"/>
</dbReference>
<dbReference type="SMART" id="SM00839">
    <property type="entry name" value="ELFV_dehydrog"/>
    <property type="match status" value="1"/>
</dbReference>
<reference evidence="10" key="1">
    <citation type="submission" date="2023-01" db="EMBL/GenBank/DDBJ databases">
        <title>Genome assembly of the deep-sea coral Lophelia pertusa.</title>
        <authorList>
            <person name="Herrera S."/>
            <person name="Cordes E."/>
        </authorList>
    </citation>
    <scope>NUCLEOTIDE SEQUENCE</scope>
    <source>
        <strain evidence="10">USNM1676648</strain>
        <tissue evidence="10">Polyp</tissue>
    </source>
</reference>
<dbReference type="InterPro" id="IPR033524">
    <property type="entry name" value="Glu/Leu/Phe/Val_DH_AS"/>
</dbReference>
<keyword evidence="3 4" id="KW-0560">Oxidoreductase</keyword>
<name>A0A9X0CD65_9CNID</name>
<dbReference type="PRINTS" id="PR00082">
    <property type="entry name" value="GLFDHDRGNASE"/>
</dbReference>
<dbReference type="FunFam" id="3.40.50.720:FF:000030">
    <property type="entry name" value="Glutamate dehydrogenase"/>
    <property type="match status" value="1"/>
</dbReference>
<evidence type="ECO:0000256" key="4">
    <source>
        <dbReference type="PIRNR" id="PIRNR000185"/>
    </source>
</evidence>
<evidence type="ECO:0000259" key="9">
    <source>
        <dbReference type="SMART" id="SM00839"/>
    </source>
</evidence>